<feature type="transmembrane region" description="Helical" evidence="8">
    <location>
        <begin position="143"/>
        <end position="164"/>
    </location>
</feature>
<feature type="transmembrane region" description="Helical" evidence="8">
    <location>
        <begin position="84"/>
        <end position="107"/>
    </location>
</feature>
<evidence type="ECO:0000256" key="5">
    <source>
        <dbReference type="ARBA" id="ARBA00022692"/>
    </source>
</evidence>
<reference evidence="10 11" key="1">
    <citation type="submission" date="2021-02" db="EMBL/GenBank/DDBJ databases">
        <authorList>
            <person name="Han P."/>
        </authorList>
    </citation>
    <scope>NUCLEOTIDE SEQUENCE [LARGE SCALE GENOMIC DNA]</scope>
    <source>
        <strain evidence="10">Candidatus Nitrospira sp. ZN2</strain>
    </source>
</reference>
<dbReference type="InterPro" id="IPR004638">
    <property type="entry name" value="EmrB-like"/>
</dbReference>
<feature type="transmembrane region" description="Helical" evidence="8">
    <location>
        <begin position="204"/>
        <end position="223"/>
    </location>
</feature>
<evidence type="ECO:0000256" key="4">
    <source>
        <dbReference type="ARBA" id="ARBA00022475"/>
    </source>
</evidence>
<evidence type="ECO:0000313" key="11">
    <source>
        <dbReference type="Proteomes" id="UP000675880"/>
    </source>
</evidence>
<evidence type="ECO:0000256" key="8">
    <source>
        <dbReference type="SAM" id="Phobius"/>
    </source>
</evidence>
<dbReference type="Pfam" id="PF07690">
    <property type="entry name" value="MFS_1"/>
    <property type="match status" value="1"/>
</dbReference>
<keyword evidence="4" id="KW-1003">Cell membrane</keyword>
<keyword evidence="6 8" id="KW-1133">Transmembrane helix</keyword>
<feature type="transmembrane region" description="Helical" evidence="8">
    <location>
        <begin position="12"/>
        <end position="33"/>
    </location>
</feature>
<gene>
    <name evidence="10" type="ORF">NSPZN2_40264</name>
</gene>
<feature type="transmembrane region" description="Helical" evidence="8">
    <location>
        <begin position="170"/>
        <end position="192"/>
    </location>
</feature>
<evidence type="ECO:0000256" key="1">
    <source>
        <dbReference type="ARBA" id="ARBA00004651"/>
    </source>
</evidence>
<keyword evidence="3" id="KW-0813">Transport</keyword>
<dbReference type="NCBIfam" id="TIGR00711">
    <property type="entry name" value="efflux_EmrB"/>
    <property type="match status" value="1"/>
</dbReference>
<comment type="subcellular location">
    <subcellularLocation>
        <location evidence="1">Cell membrane</location>
        <topology evidence="1">Multi-pass membrane protein</topology>
    </subcellularLocation>
</comment>
<dbReference type="RefSeq" id="WP_213043110.1">
    <property type="nucleotide sequence ID" value="NZ_CAJNBJ010000017.1"/>
</dbReference>
<dbReference type="EMBL" id="CAJNBJ010000017">
    <property type="protein sequence ID" value="CAE6770589.1"/>
    <property type="molecule type" value="Genomic_DNA"/>
</dbReference>
<comment type="similarity">
    <text evidence="2">Belongs to the major facilitator superfamily. EmrB family.</text>
</comment>
<dbReference type="InterPro" id="IPR020846">
    <property type="entry name" value="MFS_dom"/>
</dbReference>
<dbReference type="PANTHER" id="PTHR42718:SF9">
    <property type="entry name" value="MAJOR FACILITATOR SUPERFAMILY MULTIDRUG TRANSPORTER MFSC"/>
    <property type="match status" value="1"/>
</dbReference>
<evidence type="ECO:0000256" key="7">
    <source>
        <dbReference type="ARBA" id="ARBA00023136"/>
    </source>
</evidence>
<feature type="transmembrane region" description="Helical" evidence="8">
    <location>
        <begin position="113"/>
        <end position="131"/>
    </location>
</feature>
<sequence length="532" mass="58655">MSVLATPRLHGWRFVLFTLLLGLGHMIILFNAGAYTALSPHTAGDLEGVSPSFASWATTDFMIALALAFPIARWLSHRYGDVRVYIGAFIAFALASLACALSESLWLFLPGRMLLGLSGGLTLSIGQTLLLDEYPDRLKSVGLGLWGVFALLPFTIGLALGGWIADELGWRYLFHFNTLAALAIAGMVGYLLRHRGCDSRRTAFDVVGWMLLAVVLVGIQTILNQGNDFDWFDSPFLTTVLGVVLISIPAFVIWELGTPDPAVDLHLFKHRNFALGVLILSAGFFCLQGLLSMFVVQLQLLMDYSSSLAGMEFLPMMLLGMPMLMVAHVYSISHRFDARIFASLTCVGFAGTFYWIGLFDEPHSFDQLFWPMLLEGLFLGSFFIPLNMLTLHGLPQHQILHAAETATLFRIAAGGFGISGQGIVLFRRTPFHQLHLADHFGGRVFTSFDPLQGVSTTLREVGFNSTTVAPKLLSLMKQQAAILSVNDAFLLSSYVFLVLAVLVWMASPTRYAGVIGRNDWQERQAEELMEEV</sequence>
<accession>A0ABN7LUV4</accession>
<name>A0ABN7LUV4_9BACT</name>
<feature type="transmembrane region" description="Helical" evidence="8">
    <location>
        <begin position="313"/>
        <end position="331"/>
    </location>
</feature>
<dbReference type="PANTHER" id="PTHR42718">
    <property type="entry name" value="MAJOR FACILITATOR SUPERFAMILY MULTIDRUG TRANSPORTER MFSC"/>
    <property type="match status" value="1"/>
</dbReference>
<feature type="domain" description="Major facilitator superfamily (MFS) profile" evidence="9">
    <location>
        <begin position="17"/>
        <end position="511"/>
    </location>
</feature>
<organism evidence="10 11">
    <name type="scientific">Nitrospira defluvii</name>
    <dbReference type="NCBI Taxonomy" id="330214"/>
    <lineage>
        <taxon>Bacteria</taxon>
        <taxon>Pseudomonadati</taxon>
        <taxon>Nitrospirota</taxon>
        <taxon>Nitrospiria</taxon>
        <taxon>Nitrospirales</taxon>
        <taxon>Nitrospiraceae</taxon>
        <taxon>Nitrospira</taxon>
    </lineage>
</organism>
<evidence type="ECO:0000259" key="9">
    <source>
        <dbReference type="PROSITE" id="PS50850"/>
    </source>
</evidence>
<evidence type="ECO:0000256" key="3">
    <source>
        <dbReference type="ARBA" id="ARBA00022448"/>
    </source>
</evidence>
<proteinExistence type="inferred from homology"/>
<feature type="transmembrane region" description="Helical" evidence="8">
    <location>
        <begin position="480"/>
        <end position="506"/>
    </location>
</feature>
<evidence type="ECO:0000313" key="10">
    <source>
        <dbReference type="EMBL" id="CAE6770589.1"/>
    </source>
</evidence>
<feature type="transmembrane region" description="Helical" evidence="8">
    <location>
        <begin position="235"/>
        <end position="254"/>
    </location>
</feature>
<dbReference type="Proteomes" id="UP000675880">
    <property type="component" value="Unassembled WGS sequence"/>
</dbReference>
<feature type="transmembrane region" description="Helical" evidence="8">
    <location>
        <begin position="368"/>
        <end position="389"/>
    </location>
</feature>
<dbReference type="InterPro" id="IPR036259">
    <property type="entry name" value="MFS_trans_sf"/>
</dbReference>
<keyword evidence="7 8" id="KW-0472">Membrane</keyword>
<feature type="transmembrane region" description="Helical" evidence="8">
    <location>
        <begin position="53"/>
        <end position="72"/>
    </location>
</feature>
<dbReference type="InterPro" id="IPR011701">
    <property type="entry name" value="MFS"/>
</dbReference>
<comment type="caution">
    <text evidence="10">The sequence shown here is derived from an EMBL/GenBank/DDBJ whole genome shotgun (WGS) entry which is preliminary data.</text>
</comment>
<dbReference type="SUPFAM" id="SSF103473">
    <property type="entry name" value="MFS general substrate transporter"/>
    <property type="match status" value="1"/>
</dbReference>
<protein>
    <submittedName>
        <fullName evidence="10">Multidrug resistance protein B</fullName>
    </submittedName>
</protein>
<feature type="transmembrane region" description="Helical" evidence="8">
    <location>
        <begin position="338"/>
        <end position="356"/>
    </location>
</feature>
<dbReference type="Gene3D" id="1.20.1250.20">
    <property type="entry name" value="MFS general substrate transporter like domains"/>
    <property type="match status" value="1"/>
</dbReference>
<feature type="transmembrane region" description="Helical" evidence="8">
    <location>
        <begin position="275"/>
        <end position="301"/>
    </location>
</feature>
<evidence type="ECO:0000256" key="6">
    <source>
        <dbReference type="ARBA" id="ARBA00022989"/>
    </source>
</evidence>
<keyword evidence="5 8" id="KW-0812">Transmembrane</keyword>
<dbReference type="PROSITE" id="PS50850">
    <property type="entry name" value="MFS"/>
    <property type="match status" value="1"/>
</dbReference>
<evidence type="ECO:0000256" key="2">
    <source>
        <dbReference type="ARBA" id="ARBA00008537"/>
    </source>
</evidence>
<keyword evidence="11" id="KW-1185">Reference proteome</keyword>